<evidence type="ECO:0000256" key="4">
    <source>
        <dbReference type="ARBA" id="ARBA00022840"/>
    </source>
</evidence>
<dbReference type="Proteomes" id="UP000736384">
    <property type="component" value="Unassembled WGS sequence"/>
</dbReference>
<protein>
    <submittedName>
        <fullName evidence="7">Glutathionylspermidine synthase family protein</fullName>
    </submittedName>
</protein>
<dbReference type="SUPFAM" id="SSF56059">
    <property type="entry name" value="Glutathione synthetase ATP-binding domain-like"/>
    <property type="match status" value="1"/>
</dbReference>
<dbReference type="Pfam" id="PF06693">
    <property type="entry name" value="DUF1190"/>
    <property type="match status" value="1"/>
</dbReference>
<dbReference type="AlphaFoldDB" id="A0AA44C4V8"/>
<evidence type="ECO:0000256" key="1">
    <source>
        <dbReference type="ARBA" id="ARBA00022598"/>
    </source>
</evidence>
<evidence type="ECO:0000256" key="5">
    <source>
        <dbReference type="ARBA" id="ARBA00022842"/>
    </source>
</evidence>
<feature type="domain" description="Glutathionylspermidine synthase pre-ATP-grasp-like" evidence="6">
    <location>
        <begin position="94"/>
        <end position="306"/>
    </location>
</feature>
<dbReference type="InterPro" id="IPR005494">
    <property type="entry name" value="GSPS_pre-ATP-grasp-like_dom"/>
</dbReference>
<keyword evidence="2" id="KW-0479">Metal-binding</keyword>
<dbReference type="PROSITE" id="PS51257">
    <property type="entry name" value="PROKAR_LIPOPROTEIN"/>
    <property type="match status" value="1"/>
</dbReference>
<keyword evidence="5" id="KW-0460">Magnesium</keyword>
<organism evidence="7 8">
    <name type="scientific">Azotobacter chroococcum</name>
    <dbReference type="NCBI Taxonomy" id="353"/>
    <lineage>
        <taxon>Bacteria</taxon>
        <taxon>Pseudomonadati</taxon>
        <taxon>Pseudomonadota</taxon>
        <taxon>Gammaproteobacteria</taxon>
        <taxon>Pseudomonadales</taxon>
        <taxon>Pseudomonadaceae</taxon>
        <taxon>Azotobacter</taxon>
    </lineage>
</organism>
<dbReference type="SUPFAM" id="SSF52440">
    <property type="entry name" value="PreATP-grasp domain"/>
    <property type="match status" value="1"/>
</dbReference>
<dbReference type="GO" id="GO:0046872">
    <property type="term" value="F:metal ion binding"/>
    <property type="evidence" value="ECO:0007669"/>
    <property type="project" value="UniProtKB-KW"/>
</dbReference>
<dbReference type="RefSeq" id="WP_165891210.1">
    <property type="nucleotide sequence ID" value="NZ_JAAPAP010000001.1"/>
</dbReference>
<dbReference type="GO" id="GO:0005524">
    <property type="term" value="F:ATP binding"/>
    <property type="evidence" value="ECO:0007669"/>
    <property type="project" value="UniProtKB-KW"/>
</dbReference>
<evidence type="ECO:0000313" key="8">
    <source>
        <dbReference type="Proteomes" id="UP000736384"/>
    </source>
</evidence>
<reference evidence="7" key="1">
    <citation type="submission" date="2020-03" db="EMBL/GenBank/DDBJ databases">
        <title>Genome assembly of Azotobacter chroococcum W5.</title>
        <authorList>
            <person name="Kannepalli A."/>
        </authorList>
    </citation>
    <scope>NUCLEOTIDE SEQUENCE</scope>
    <source>
        <strain evidence="7">W5</strain>
    </source>
</reference>
<evidence type="ECO:0000313" key="7">
    <source>
        <dbReference type="EMBL" id="NHN75815.1"/>
    </source>
</evidence>
<dbReference type="Gene3D" id="3.30.1490.330">
    <property type="match status" value="1"/>
</dbReference>
<keyword evidence="3" id="KW-0547">Nucleotide-binding</keyword>
<sequence>MKRSRTLRLVLIGSTPLMLAGCEPSRPGYLYRNPASCTTAAVFDRPICHHELELARAAHLQSAPRYRWRGDCEADFGAGRCEPAPDNTGLSVPQPLYFASVCDSLEDRGTIDYLRDIATQAGHDARHIAIEDIGLDRTGGFVDLDERHIPTLFKLYPWEFLLEEDFGPRIAGTFTRFIEPPWKAVLSNKGILALLWERHPGHPNLLPAFFDAEPEATLPAGWVRKPLFSREGANIQLHAADGLHLCVPGPYGGGAVRQACHLLPCLAGQYPVIGSWVVGDRACGIGIREDASPITQDSSRFLPHFILD</sequence>
<dbReference type="Pfam" id="PF03738">
    <property type="entry name" value="GSP_synth"/>
    <property type="match status" value="1"/>
</dbReference>
<dbReference type="GO" id="GO:0016874">
    <property type="term" value="F:ligase activity"/>
    <property type="evidence" value="ECO:0007669"/>
    <property type="project" value="UniProtKB-KW"/>
</dbReference>
<gene>
    <name evidence="7" type="ORF">HA520_00700</name>
</gene>
<dbReference type="InterPro" id="IPR016185">
    <property type="entry name" value="PreATP-grasp_dom_sf"/>
</dbReference>
<evidence type="ECO:0000256" key="2">
    <source>
        <dbReference type="ARBA" id="ARBA00022723"/>
    </source>
</evidence>
<comment type="caution">
    <text evidence="7">The sequence shown here is derived from an EMBL/GenBank/DDBJ whole genome shotgun (WGS) entry which is preliminary data.</text>
</comment>
<keyword evidence="1" id="KW-0436">Ligase</keyword>
<dbReference type="EMBL" id="JAAPAP010000001">
    <property type="protein sequence ID" value="NHN75815.1"/>
    <property type="molecule type" value="Genomic_DNA"/>
</dbReference>
<evidence type="ECO:0000256" key="3">
    <source>
        <dbReference type="ARBA" id="ARBA00022741"/>
    </source>
</evidence>
<keyword evidence="4" id="KW-0067">ATP-binding</keyword>
<dbReference type="InterPro" id="IPR009576">
    <property type="entry name" value="Biofilm_formation_YgiB"/>
</dbReference>
<evidence type="ECO:0000259" key="6">
    <source>
        <dbReference type="Pfam" id="PF03738"/>
    </source>
</evidence>
<proteinExistence type="predicted"/>
<name>A0AA44C4V8_9GAMM</name>
<accession>A0AA44C4V8</accession>